<dbReference type="PANTHER" id="PTHR43229">
    <property type="entry name" value="NODULATION PROTEIN J"/>
    <property type="match status" value="1"/>
</dbReference>
<feature type="transmembrane region" description="Helical" evidence="6">
    <location>
        <begin position="134"/>
        <end position="151"/>
    </location>
</feature>
<dbReference type="RefSeq" id="WP_116021162.1">
    <property type="nucleotide sequence ID" value="NZ_QTTT01000001.1"/>
</dbReference>
<comment type="similarity">
    <text evidence="6">Belongs to the ABC-2 integral membrane protein family.</text>
</comment>
<dbReference type="InterPro" id="IPR047817">
    <property type="entry name" value="ABC2_TM_bact-type"/>
</dbReference>
<keyword evidence="2 6" id="KW-0812">Transmembrane</keyword>
<keyword evidence="9" id="KW-1185">Reference proteome</keyword>
<keyword evidence="6" id="KW-1003">Cell membrane</keyword>
<name>A0A3D9SHH1_9ACTN</name>
<evidence type="ECO:0000256" key="2">
    <source>
        <dbReference type="ARBA" id="ARBA00022692"/>
    </source>
</evidence>
<feature type="transmembrane region" description="Helical" evidence="6">
    <location>
        <begin position="260"/>
        <end position="282"/>
    </location>
</feature>
<evidence type="ECO:0000313" key="8">
    <source>
        <dbReference type="EMBL" id="REE95349.1"/>
    </source>
</evidence>
<feature type="transmembrane region" description="Helical" evidence="6">
    <location>
        <begin position="163"/>
        <end position="184"/>
    </location>
</feature>
<gene>
    <name evidence="8" type="ORF">DFJ69_0735</name>
</gene>
<evidence type="ECO:0000256" key="5">
    <source>
        <dbReference type="ARBA" id="ARBA00023251"/>
    </source>
</evidence>
<evidence type="ECO:0000256" key="3">
    <source>
        <dbReference type="ARBA" id="ARBA00022989"/>
    </source>
</evidence>
<dbReference type="PROSITE" id="PS51012">
    <property type="entry name" value="ABC_TM2"/>
    <property type="match status" value="1"/>
</dbReference>
<feature type="transmembrane region" description="Helical" evidence="6">
    <location>
        <begin position="191"/>
        <end position="210"/>
    </location>
</feature>
<feature type="transmembrane region" description="Helical" evidence="6">
    <location>
        <begin position="46"/>
        <end position="64"/>
    </location>
</feature>
<feature type="domain" description="ABC transmembrane type-2" evidence="7">
    <location>
        <begin position="44"/>
        <end position="285"/>
    </location>
</feature>
<dbReference type="Pfam" id="PF01061">
    <property type="entry name" value="ABC2_membrane"/>
    <property type="match status" value="1"/>
</dbReference>
<dbReference type="GO" id="GO:0140359">
    <property type="term" value="F:ABC-type transporter activity"/>
    <property type="evidence" value="ECO:0007669"/>
    <property type="project" value="InterPro"/>
</dbReference>
<keyword evidence="4 6" id="KW-0472">Membrane</keyword>
<dbReference type="InterPro" id="IPR013525">
    <property type="entry name" value="ABC2_TM"/>
</dbReference>
<feature type="transmembrane region" description="Helical" evidence="6">
    <location>
        <begin position="76"/>
        <end position="101"/>
    </location>
</feature>
<dbReference type="PANTHER" id="PTHR43229:SF2">
    <property type="entry name" value="NODULATION PROTEIN J"/>
    <property type="match status" value="1"/>
</dbReference>
<evidence type="ECO:0000256" key="1">
    <source>
        <dbReference type="ARBA" id="ARBA00004141"/>
    </source>
</evidence>
<dbReference type="AlphaFoldDB" id="A0A3D9SHH1"/>
<dbReference type="GO" id="GO:0043190">
    <property type="term" value="C:ATP-binding cassette (ABC) transporter complex"/>
    <property type="evidence" value="ECO:0007669"/>
    <property type="project" value="InterPro"/>
</dbReference>
<keyword evidence="5" id="KW-0046">Antibiotic resistance</keyword>
<dbReference type="GO" id="GO:0046677">
    <property type="term" value="P:response to antibiotic"/>
    <property type="evidence" value="ECO:0007669"/>
    <property type="project" value="UniProtKB-KW"/>
</dbReference>
<reference evidence="8 9" key="1">
    <citation type="submission" date="2018-08" db="EMBL/GenBank/DDBJ databases">
        <title>Sequencing the genomes of 1000 actinobacteria strains.</title>
        <authorList>
            <person name="Klenk H.-P."/>
        </authorList>
    </citation>
    <scope>NUCLEOTIDE SEQUENCE [LARGE SCALE GENOMIC DNA]</scope>
    <source>
        <strain evidence="8 9">DSM 43927</strain>
    </source>
</reference>
<keyword evidence="3 6" id="KW-1133">Transmembrane helix</keyword>
<accession>A0A3D9SHH1</accession>
<comment type="subcellular location">
    <subcellularLocation>
        <location evidence="6">Cell membrane</location>
        <topology evidence="6">Multi-pass membrane protein</topology>
    </subcellularLocation>
    <subcellularLocation>
        <location evidence="1">Membrane</location>
        <topology evidence="1">Multi-pass membrane protein</topology>
    </subcellularLocation>
</comment>
<evidence type="ECO:0000256" key="4">
    <source>
        <dbReference type="ARBA" id="ARBA00023136"/>
    </source>
</evidence>
<comment type="caution">
    <text evidence="8">The sequence shown here is derived from an EMBL/GenBank/DDBJ whole genome shotgun (WGS) entry which is preliminary data.</text>
</comment>
<dbReference type="EMBL" id="QTTT01000001">
    <property type="protein sequence ID" value="REE95349.1"/>
    <property type="molecule type" value="Genomic_DNA"/>
</dbReference>
<evidence type="ECO:0000313" key="9">
    <source>
        <dbReference type="Proteomes" id="UP000256661"/>
    </source>
</evidence>
<dbReference type="InterPro" id="IPR051784">
    <property type="entry name" value="Nod_factor_ABC_transporter"/>
</dbReference>
<protein>
    <recommendedName>
        <fullName evidence="6">Transport permease protein</fullName>
    </recommendedName>
</protein>
<sequence length="286" mass="30716">MTTATHAGHAARLDLGKRVSPGTTVRNVLTLAWRNLVQIKHNPMELIDLSIQPIMFVLLFAYVFGPSIGGTVDGYLPIVIPGIIAQNALFATMTTGFGLNVDVTKGVFDRLRSLPISRLAPLSGRMLADMVKQVWSMAVLLVVGFLIGFRIDTGPLQTLGALALLLAFTSLFAWASVFIGLAVGEPEKVQIFGFTIIFPITFLSSAFVPISDRAPDVLQFIMRNNPMTHLVEAVRGLLVGDQSTGALANHQSGGSVAEHAVIALAWGALIAAIFIPLAMRAFKRRA</sequence>
<dbReference type="Proteomes" id="UP000256661">
    <property type="component" value="Unassembled WGS sequence"/>
</dbReference>
<evidence type="ECO:0000259" key="7">
    <source>
        <dbReference type="PROSITE" id="PS51012"/>
    </source>
</evidence>
<evidence type="ECO:0000256" key="6">
    <source>
        <dbReference type="RuleBase" id="RU361157"/>
    </source>
</evidence>
<dbReference type="InterPro" id="IPR000412">
    <property type="entry name" value="ABC_2_transport"/>
</dbReference>
<dbReference type="OrthoDB" id="8988363at2"/>
<dbReference type="PIRSF" id="PIRSF006648">
    <property type="entry name" value="DrrB"/>
    <property type="match status" value="1"/>
</dbReference>
<organism evidence="8 9">
    <name type="scientific">Thermomonospora umbrina</name>
    <dbReference type="NCBI Taxonomy" id="111806"/>
    <lineage>
        <taxon>Bacteria</taxon>
        <taxon>Bacillati</taxon>
        <taxon>Actinomycetota</taxon>
        <taxon>Actinomycetes</taxon>
        <taxon>Streptosporangiales</taxon>
        <taxon>Thermomonosporaceae</taxon>
        <taxon>Thermomonospora</taxon>
    </lineage>
</organism>
<proteinExistence type="inferred from homology"/>
<keyword evidence="6" id="KW-0813">Transport</keyword>